<organism evidence="3 4">
    <name type="scientific">Ceratodon purpureus</name>
    <name type="common">Fire moss</name>
    <name type="synonym">Dicranum purpureum</name>
    <dbReference type="NCBI Taxonomy" id="3225"/>
    <lineage>
        <taxon>Eukaryota</taxon>
        <taxon>Viridiplantae</taxon>
        <taxon>Streptophyta</taxon>
        <taxon>Embryophyta</taxon>
        <taxon>Bryophyta</taxon>
        <taxon>Bryophytina</taxon>
        <taxon>Bryopsida</taxon>
        <taxon>Dicranidae</taxon>
        <taxon>Pseudoditrichales</taxon>
        <taxon>Ditrichaceae</taxon>
        <taxon>Ceratodon</taxon>
    </lineage>
</organism>
<evidence type="ECO:0000259" key="2">
    <source>
        <dbReference type="Pfam" id="PF14368"/>
    </source>
</evidence>
<feature type="domain" description="Bifunctional inhibitor/plant lipid transfer protein/seed storage helical" evidence="2">
    <location>
        <begin position="16"/>
        <end position="110"/>
    </location>
</feature>
<evidence type="ECO:0000313" key="3">
    <source>
        <dbReference type="EMBL" id="KAG0557335.1"/>
    </source>
</evidence>
<gene>
    <name evidence="3" type="ORF">KC19_11G121200</name>
</gene>
<comment type="caution">
    <text evidence="3">The sequence shown here is derived from an EMBL/GenBank/DDBJ whole genome shotgun (WGS) entry which is preliminary data.</text>
</comment>
<dbReference type="Pfam" id="PF14368">
    <property type="entry name" value="LTP_2"/>
    <property type="match status" value="1"/>
</dbReference>
<dbReference type="SUPFAM" id="SSF47699">
    <property type="entry name" value="Bifunctional inhibitor/lipid-transfer protein/seed storage 2S albumin"/>
    <property type="match status" value="1"/>
</dbReference>
<dbReference type="Gene3D" id="1.10.110.10">
    <property type="entry name" value="Plant lipid-transfer and hydrophobic proteins"/>
    <property type="match status" value="1"/>
</dbReference>
<keyword evidence="4" id="KW-1185">Reference proteome</keyword>
<dbReference type="EMBL" id="CM026432">
    <property type="protein sequence ID" value="KAG0557335.1"/>
    <property type="molecule type" value="Genomic_DNA"/>
</dbReference>
<dbReference type="InterPro" id="IPR036312">
    <property type="entry name" value="Bifun_inhib/LTP/seed_sf"/>
</dbReference>
<evidence type="ECO:0000256" key="1">
    <source>
        <dbReference type="SAM" id="SignalP"/>
    </source>
</evidence>
<protein>
    <recommendedName>
        <fullName evidence="2">Bifunctional inhibitor/plant lipid transfer protein/seed storage helical domain-containing protein</fullName>
    </recommendedName>
</protein>
<dbReference type="GO" id="GO:0009627">
    <property type="term" value="P:systemic acquired resistance"/>
    <property type="evidence" value="ECO:0007669"/>
    <property type="project" value="InterPro"/>
</dbReference>
<feature type="signal peptide" evidence="1">
    <location>
        <begin position="1"/>
        <end position="31"/>
    </location>
</feature>
<dbReference type="PANTHER" id="PTHR33122">
    <property type="entry name" value="LIPID BINDING PROTEIN-RELATED"/>
    <property type="match status" value="1"/>
</dbReference>
<reference evidence="3 4" key="1">
    <citation type="submission" date="2020-06" db="EMBL/GenBank/DDBJ databases">
        <title>WGS assembly of Ceratodon purpureus strain R40.</title>
        <authorList>
            <person name="Carey S.B."/>
            <person name="Jenkins J."/>
            <person name="Shu S."/>
            <person name="Lovell J.T."/>
            <person name="Sreedasyam A."/>
            <person name="Maumus F."/>
            <person name="Tiley G.P."/>
            <person name="Fernandez-Pozo N."/>
            <person name="Barry K."/>
            <person name="Chen C."/>
            <person name="Wang M."/>
            <person name="Lipzen A."/>
            <person name="Daum C."/>
            <person name="Saski C.A."/>
            <person name="Payton A.C."/>
            <person name="Mcbreen J.C."/>
            <person name="Conrad R.E."/>
            <person name="Kollar L.M."/>
            <person name="Olsson S."/>
            <person name="Huttunen S."/>
            <person name="Landis J.B."/>
            <person name="Wickett N.J."/>
            <person name="Johnson M.G."/>
            <person name="Rensing S.A."/>
            <person name="Grimwood J."/>
            <person name="Schmutz J."/>
            <person name="Mcdaniel S.F."/>
        </authorList>
    </citation>
    <scope>NUCLEOTIDE SEQUENCE [LARGE SCALE GENOMIC DNA]</scope>
    <source>
        <strain evidence="3 4">R40</strain>
    </source>
</reference>
<dbReference type="Proteomes" id="UP000822688">
    <property type="component" value="Chromosome 11"/>
</dbReference>
<sequence length="116" mass="12329">MAKSSMTMHPLLRLAVVMAVVTALMVHETQAADCPTNDLSSCMPAAYEDIQPTEECCTNLAAYTNTPTPAECLCQGALSSPLAGDDDVNVKYAVLIPQKCDLDYPAGTTCRGYVIP</sequence>
<evidence type="ECO:0000313" key="4">
    <source>
        <dbReference type="Proteomes" id="UP000822688"/>
    </source>
</evidence>
<proteinExistence type="predicted"/>
<accession>A0A8T0GF89</accession>
<dbReference type="GO" id="GO:0005504">
    <property type="term" value="F:fatty acid binding"/>
    <property type="evidence" value="ECO:0007669"/>
    <property type="project" value="InterPro"/>
</dbReference>
<dbReference type="AlphaFoldDB" id="A0A8T0GF89"/>
<name>A0A8T0GF89_CERPU</name>
<dbReference type="InterPro" id="IPR039265">
    <property type="entry name" value="DIR1-like"/>
</dbReference>
<dbReference type="PANTHER" id="PTHR33122:SF75">
    <property type="entry name" value="BIFUNCTIONAL INHIBITOR_PLANT LIPID TRANSFER PROTEIN_SEED STORAGE HELICAL DOMAIN-CONTAINING PROTEIN"/>
    <property type="match status" value="1"/>
</dbReference>
<feature type="chain" id="PRO_5035915059" description="Bifunctional inhibitor/plant lipid transfer protein/seed storage helical domain-containing protein" evidence="1">
    <location>
        <begin position="32"/>
        <end position="116"/>
    </location>
</feature>
<keyword evidence="1" id="KW-0732">Signal</keyword>
<dbReference type="InterPro" id="IPR016140">
    <property type="entry name" value="Bifunc_inhib/LTP/seed_store"/>
</dbReference>